<dbReference type="InterPro" id="IPR002429">
    <property type="entry name" value="CcO_II-like_C"/>
</dbReference>
<keyword evidence="7" id="KW-1278">Translocase</keyword>
<evidence type="ECO:0000259" key="18">
    <source>
        <dbReference type="PROSITE" id="PS50999"/>
    </source>
</evidence>
<dbReference type="FunFam" id="1.10.287.90:FF:000013">
    <property type="entry name" value="Cytochrome c oxidase subunit 2"/>
    <property type="match status" value="1"/>
</dbReference>
<evidence type="ECO:0000256" key="12">
    <source>
        <dbReference type="ARBA" id="ARBA00024688"/>
    </source>
</evidence>
<feature type="domain" description="Cytochrome oxidase subunit II transmembrane region profile" evidence="18">
    <location>
        <begin position="25"/>
        <end position="124"/>
    </location>
</feature>
<dbReference type="STRING" id="251221.gene:10759659"/>
<dbReference type="GO" id="GO:0004129">
    <property type="term" value="F:cytochrome-c oxidase activity"/>
    <property type="evidence" value="ECO:0007669"/>
    <property type="project" value="UniProtKB-EC"/>
</dbReference>
<name>Q7NIL9_GLOVI</name>
<dbReference type="InterPro" id="IPR001505">
    <property type="entry name" value="Copper_CuA"/>
</dbReference>
<dbReference type="PATRIC" id="fig|251221.4.peg.2198"/>
<comment type="function">
    <text evidence="12 15">Subunits I and II form the functional core of the enzyme complex. Electrons originating in cytochrome c are transferred via heme a and Cu(A) to the binuclear center formed by heme a3 and Cu(B).</text>
</comment>
<proteinExistence type="inferred from homology"/>
<dbReference type="GO" id="GO:0005886">
    <property type="term" value="C:plasma membrane"/>
    <property type="evidence" value="ECO:0007669"/>
    <property type="project" value="UniProtKB-SubCell"/>
</dbReference>
<reference evidence="19 20" key="1">
    <citation type="journal article" date="2003" name="DNA Res.">
        <title>Complete genome structure of Gloeobacter violaceus PCC 7421, a cyanobacterium that lacks thylakoids.</title>
        <authorList>
            <person name="Nakamura Y."/>
            <person name="Kaneko T."/>
            <person name="Sato S."/>
            <person name="Mimuro M."/>
            <person name="Miyashita H."/>
            <person name="Tsuchiya T."/>
            <person name="Sasamoto S."/>
            <person name="Watanabe A."/>
            <person name="Kawashima K."/>
            <person name="Kishida Y."/>
            <person name="Kiyokawa C."/>
            <person name="Kohara M."/>
            <person name="Matsumoto M."/>
            <person name="Matsuno A."/>
            <person name="Nakazaki N."/>
            <person name="Shimpo S."/>
            <person name="Takeuchi C."/>
            <person name="Yamada M."/>
            <person name="Tabata S."/>
        </authorList>
    </citation>
    <scope>NUCLEOTIDE SEQUENCE [LARGE SCALE GENOMIC DNA]</scope>
    <source>
        <strain evidence="20">ATCC 29082 / PCC 7421</strain>
    </source>
</reference>
<evidence type="ECO:0000259" key="17">
    <source>
        <dbReference type="PROSITE" id="PS50857"/>
    </source>
</evidence>
<dbReference type="InterPro" id="IPR045187">
    <property type="entry name" value="CcO_II"/>
</dbReference>
<accession>Q7NIL9</accession>
<dbReference type="InParanoid" id="Q7NIL9"/>
<evidence type="ECO:0000256" key="14">
    <source>
        <dbReference type="RuleBase" id="RU000456"/>
    </source>
</evidence>
<dbReference type="Pfam" id="PF00116">
    <property type="entry name" value="COX2"/>
    <property type="match status" value="1"/>
</dbReference>
<dbReference type="EnsemblBacteria" id="BAC90105">
    <property type="protein sequence ID" value="BAC90105"/>
    <property type="gene ID" value="BAC90105"/>
</dbReference>
<keyword evidence="5 14" id="KW-0812">Transmembrane</keyword>
<dbReference type="Proteomes" id="UP000000557">
    <property type="component" value="Chromosome"/>
</dbReference>
<dbReference type="InterPro" id="IPR011759">
    <property type="entry name" value="Cyt_c_oxidase_su2_TM_dom"/>
</dbReference>
<feature type="transmembrane region" description="Helical" evidence="16">
    <location>
        <begin position="51"/>
        <end position="75"/>
    </location>
</feature>
<evidence type="ECO:0000256" key="5">
    <source>
        <dbReference type="ARBA" id="ARBA00022692"/>
    </source>
</evidence>
<dbReference type="PROSITE" id="PS50857">
    <property type="entry name" value="COX2_CUA"/>
    <property type="match status" value="1"/>
</dbReference>
<gene>
    <name evidence="19" type="primary">ctaC</name>
</gene>
<dbReference type="eggNOG" id="COG1622">
    <property type="taxonomic scope" value="Bacteria"/>
</dbReference>
<dbReference type="AlphaFoldDB" id="Q7NIL9"/>
<reference evidence="19 20" key="2">
    <citation type="journal article" date="2003" name="DNA Res.">
        <title>Complete genome structure of Gloeobacter violaceus PCC 7421, a cyanobacterium that lacks thylakoids (supplement).</title>
        <authorList>
            <person name="Nakamura Y."/>
            <person name="Kaneko T."/>
            <person name="Sato S."/>
            <person name="Mimuro M."/>
            <person name="Miyashita H."/>
            <person name="Tsuchiya T."/>
            <person name="Sasamoto S."/>
            <person name="Watanabe A."/>
            <person name="Kawashima K."/>
            <person name="Kishida Y."/>
            <person name="Kiyokawa C."/>
            <person name="Kohara M."/>
            <person name="Matsumoto M."/>
            <person name="Matsuno A."/>
            <person name="Nakazaki N."/>
            <person name="Shimpo S."/>
            <person name="Takeuchi C."/>
            <person name="Yamada M."/>
            <person name="Tabata S."/>
        </authorList>
    </citation>
    <scope>NUCLEOTIDE SEQUENCE [LARGE SCALE GENOMIC DNA]</scope>
    <source>
        <strain evidence="20">ATCC 29082 / PCC 7421</strain>
    </source>
</reference>
<dbReference type="KEGG" id="gvi:gll2164"/>
<dbReference type="GO" id="GO:0016491">
    <property type="term" value="F:oxidoreductase activity"/>
    <property type="evidence" value="ECO:0007669"/>
    <property type="project" value="InterPro"/>
</dbReference>
<feature type="domain" description="Cytochrome oxidase subunit II copper A binding" evidence="17">
    <location>
        <begin position="151"/>
        <end position="262"/>
    </location>
</feature>
<evidence type="ECO:0000256" key="6">
    <source>
        <dbReference type="ARBA" id="ARBA00022723"/>
    </source>
</evidence>
<dbReference type="InterPro" id="IPR008972">
    <property type="entry name" value="Cupredoxin"/>
</dbReference>
<comment type="similarity">
    <text evidence="2 14">Belongs to the cytochrome c oxidase subunit 2 family.</text>
</comment>
<evidence type="ECO:0000313" key="20">
    <source>
        <dbReference type="Proteomes" id="UP000000557"/>
    </source>
</evidence>
<keyword evidence="6 15" id="KW-0479">Metal-binding</keyword>
<dbReference type="EMBL" id="BA000045">
    <property type="protein sequence ID" value="BAC90105.1"/>
    <property type="molecule type" value="Genomic_DNA"/>
</dbReference>
<dbReference type="PANTHER" id="PTHR22888:SF9">
    <property type="entry name" value="CYTOCHROME C OXIDASE SUBUNIT 2"/>
    <property type="match status" value="1"/>
</dbReference>
<dbReference type="PROSITE" id="PS00078">
    <property type="entry name" value="COX2"/>
    <property type="match status" value="1"/>
</dbReference>
<feature type="transmembrane region" description="Helical" evidence="16">
    <location>
        <begin position="96"/>
        <end position="114"/>
    </location>
</feature>
<dbReference type="NCBIfam" id="TIGR02866">
    <property type="entry name" value="CoxB"/>
    <property type="match status" value="1"/>
</dbReference>
<dbReference type="CDD" id="cd13919">
    <property type="entry name" value="CuRO_HCO_II_like_5"/>
    <property type="match status" value="1"/>
</dbReference>
<dbReference type="GO" id="GO:0022900">
    <property type="term" value="P:electron transport chain"/>
    <property type="evidence" value="ECO:0007669"/>
    <property type="project" value="InterPro"/>
</dbReference>
<dbReference type="PANTHER" id="PTHR22888">
    <property type="entry name" value="CYTOCHROME C OXIDASE, SUBUNIT II"/>
    <property type="match status" value="1"/>
</dbReference>
<evidence type="ECO:0000256" key="2">
    <source>
        <dbReference type="ARBA" id="ARBA00007866"/>
    </source>
</evidence>
<organism evidence="19 20">
    <name type="scientific">Gloeobacter violaceus (strain ATCC 29082 / PCC 7421)</name>
    <dbReference type="NCBI Taxonomy" id="251221"/>
    <lineage>
        <taxon>Bacteria</taxon>
        <taxon>Bacillati</taxon>
        <taxon>Cyanobacteriota</taxon>
        <taxon>Cyanophyceae</taxon>
        <taxon>Gloeobacterales</taxon>
        <taxon>Gloeobacteraceae</taxon>
        <taxon>Gloeobacter</taxon>
    </lineage>
</organism>
<dbReference type="FunFam" id="2.60.40.420:FF:000123">
    <property type="entry name" value="Cytochrome c oxidase subunit 2"/>
    <property type="match status" value="1"/>
</dbReference>
<keyword evidence="10 15" id="KW-0186">Copper</keyword>
<evidence type="ECO:0000256" key="7">
    <source>
        <dbReference type="ARBA" id="ARBA00022967"/>
    </source>
</evidence>
<dbReference type="HOGENOM" id="CLU_036876_4_2_3"/>
<keyword evidence="11 16" id="KW-0472">Membrane</keyword>
<evidence type="ECO:0000256" key="16">
    <source>
        <dbReference type="SAM" id="Phobius"/>
    </source>
</evidence>
<dbReference type="Pfam" id="PF02790">
    <property type="entry name" value="COX2_TM"/>
    <property type="match status" value="1"/>
</dbReference>
<keyword evidence="4 14" id="KW-0679">Respiratory chain</keyword>
<evidence type="ECO:0000256" key="11">
    <source>
        <dbReference type="ARBA" id="ARBA00023136"/>
    </source>
</evidence>
<evidence type="ECO:0000256" key="13">
    <source>
        <dbReference type="ARBA" id="ARBA00047816"/>
    </source>
</evidence>
<dbReference type="GO" id="GO:0005507">
    <property type="term" value="F:copper ion binding"/>
    <property type="evidence" value="ECO:0007669"/>
    <property type="project" value="InterPro"/>
</dbReference>
<sequence length="308" mass="33394">MRIPRITPNTSLLVVSTVLIVIASVWAGQTVGWLMPVEASKEAGQIDGLFRFMLIIATGIFLGVQGVLLYSAFVFKRAKDDMGDGPNMHGNLRLEILWTAIPTALVLYLSIYSFEVFQLMGASSPMGGGAHHEDSGLPIRFQATNPDPAAPPPLIIAVEAVQYAWIFSYPGSETQVSELHLPIGRPVRMDMKSNDVIHAFWVPEFRLKQDVIPGRTTQVSFTPTKAGKYQLRCAELCGAYHGGMVVDVIVEDKKDVDAWLKSQASLGTSTRVAQLADPAAAYGATSGTTVLQSEQTRALVGHLRAQGQ</sequence>
<evidence type="ECO:0000256" key="1">
    <source>
        <dbReference type="ARBA" id="ARBA00004141"/>
    </source>
</evidence>
<keyword evidence="3 14" id="KW-0813">Transport</keyword>
<keyword evidence="20" id="KW-1185">Reference proteome</keyword>
<evidence type="ECO:0000256" key="15">
    <source>
        <dbReference type="RuleBase" id="RU004024"/>
    </source>
</evidence>
<evidence type="ECO:0000256" key="10">
    <source>
        <dbReference type="ARBA" id="ARBA00023008"/>
    </source>
</evidence>
<dbReference type="PROSITE" id="PS50999">
    <property type="entry name" value="COX2_TM"/>
    <property type="match status" value="1"/>
</dbReference>
<dbReference type="PRINTS" id="PR01166">
    <property type="entry name" value="CYCOXIDASEII"/>
</dbReference>
<dbReference type="InterPro" id="IPR036257">
    <property type="entry name" value="Cyt_c_oxidase_su2_TM_sf"/>
</dbReference>
<comment type="cofactor">
    <cofactor evidence="15">
        <name>Cu cation</name>
        <dbReference type="ChEBI" id="CHEBI:23378"/>
    </cofactor>
    <text evidence="15">Binds a copper A center.</text>
</comment>
<comment type="catalytic activity">
    <reaction evidence="13 15">
        <text>4 Fe(II)-[cytochrome c] + O2 + 8 H(+)(in) = 4 Fe(III)-[cytochrome c] + 2 H2O + 4 H(+)(out)</text>
        <dbReference type="Rhea" id="RHEA:11436"/>
        <dbReference type="Rhea" id="RHEA-COMP:10350"/>
        <dbReference type="Rhea" id="RHEA-COMP:14399"/>
        <dbReference type="ChEBI" id="CHEBI:15377"/>
        <dbReference type="ChEBI" id="CHEBI:15378"/>
        <dbReference type="ChEBI" id="CHEBI:15379"/>
        <dbReference type="ChEBI" id="CHEBI:29033"/>
        <dbReference type="ChEBI" id="CHEBI:29034"/>
        <dbReference type="EC" id="7.1.1.9"/>
    </reaction>
</comment>
<dbReference type="Gene3D" id="2.60.40.420">
    <property type="entry name" value="Cupredoxins - blue copper proteins"/>
    <property type="match status" value="1"/>
</dbReference>
<evidence type="ECO:0000256" key="3">
    <source>
        <dbReference type="ARBA" id="ARBA00022448"/>
    </source>
</evidence>
<dbReference type="InterPro" id="IPR014222">
    <property type="entry name" value="Cyt_c_oxidase_su2"/>
</dbReference>
<keyword evidence="9 16" id="KW-1133">Transmembrane helix</keyword>
<dbReference type="SUPFAM" id="SSF49503">
    <property type="entry name" value="Cupredoxins"/>
    <property type="match status" value="1"/>
</dbReference>
<evidence type="ECO:0000256" key="8">
    <source>
        <dbReference type="ARBA" id="ARBA00022982"/>
    </source>
</evidence>
<protein>
    <recommendedName>
        <fullName evidence="15">Cytochrome c oxidase subunit 2</fullName>
        <ecNumber evidence="15">7.1.1.9</ecNumber>
    </recommendedName>
</protein>
<keyword evidence="8 14" id="KW-0249">Electron transport</keyword>
<dbReference type="FunCoup" id="Q7NIL9">
    <property type="interactions" value="51"/>
</dbReference>
<comment type="subcellular location">
    <subcellularLocation>
        <location evidence="14">Cell membrane</location>
        <topology evidence="14">Multi-pass membrane protein</topology>
    </subcellularLocation>
    <subcellularLocation>
        <location evidence="1">Membrane</location>
        <topology evidence="1">Multi-pass membrane protein</topology>
    </subcellularLocation>
</comment>
<dbReference type="Gene3D" id="1.10.287.90">
    <property type="match status" value="1"/>
</dbReference>
<evidence type="ECO:0000313" key="19">
    <source>
        <dbReference type="EMBL" id="BAC90105.1"/>
    </source>
</evidence>
<evidence type="ECO:0000256" key="4">
    <source>
        <dbReference type="ARBA" id="ARBA00022660"/>
    </source>
</evidence>
<dbReference type="OrthoDB" id="9781261at2"/>
<evidence type="ECO:0000256" key="9">
    <source>
        <dbReference type="ARBA" id="ARBA00022989"/>
    </source>
</evidence>
<dbReference type="SUPFAM" id="SSF81464">
    <property type="entry name" value="Cytochrome c oxidase subunit II-like, transmembrane region"/>
    <property type="match status" value="1"/>
</dbReference>
<dbReference type="EC" id="7.1.1.9" evidence="15"/>